<name>A0AB34GE17_ESCRO</name>
<sequence>MAVDTVNKECELKFLLELQTFQQARLGAPAGHLLHTSSWRAEGSKASLARVHLPGYTRPYSVLLAQNQGYATHIRFREPRRKLARTGNWTLRPRKKGRRGSESEAPLNWKMEEIAGLIRFFR</sequence>
<dbReference type="InterPro" id="IPR044884">
    <property type="entry name" value="Ribosomal_mL55_sf"/>
</dbReference>
<dbReference type="Pfam" id="PF09776">
    <property type="entry name" value="Mitoc_L55"/>
    <property type="match status" value="1"/>
</dbReference>
<evidence type="ECO:0000313" key="2">
    <source>
        <dbReference type="Proteomes" id="UP001159641"/>
    </source>
</evidence>
<proteinExistence type="predicted"/>
<organism evidence="1 2">
    <name type="scientific">Eschrichtius robustus</name>
    <name type="common">California gray whale</name>
    <name type="synonym">Eschrichtius gibbosus</name>
    <dbReference type="NCBI Taxonomy" id="9764"/>
    <lineage>
        <taxon>Eukaryota</taxon>
        <taxon>Metazoa</taxon>
        <taxon>Chordata</taxon>
        <taxon>Craniata</taxon>
        <taxon>Vertebrata</taxon>
        <taxon>Euteleostomi</taxon>
        <taxon>Mammalia</taxon>
        <taxon>Eutheria</taxon>
        <taxon>Laurasiatheria</taxon>
        <taxon>Artiodactyla</taxon>
        <taxon>Whippomorpha</taxon>
        <taxon>Cetacea</taxon>
        <taxon>Mysticeti</taxon>
        <taxon>Eschrichtiidae</taxon>
        <taxon>Eschrichtius</taxon>
    </lineage>
</organism>
<dbReference type="GO" id="GO:0003735">
    <property type="term" value="F:structural constituent of ribosome"/>
    <property type="evidence" value="ECO:0007669"/>
    <property type="project" value="InterPro"/>
</dbReference>
<gene>
    <name evidence="1" type="ORF">J1605_013539</name>
</gene>
<evidence type="ECO:0000313" key="1">
    <source>
        <dbReference type="EMBL" id="KAJ8778352.1"/>
    </source>
</evidence>
<dbReference type="EMBL" id="JAIQCJ010002244">
    <property type="protein sequence ID" value="KAJ8778352.1"/>
    <property type="molecule type" value="Genomic_DNA"/>
</dbReference>
<dbReference type="Gene3D" id="6.20.130.20">
    <property type="entry name" value="Mitochondrial ribosomal protein L55"/>
    <property type="match status" value="1"/>
</dbReference>
<accession>A0AB34GE17</accession>
<protein>
    <submittedName>
        <fullName evidence="1">Uncharacterized protein</fullName>
    </submittedName>
</protein>
<reference evidence="1 2" key="1">
    <citation type="submission" date="2022-11" db="EMBL/GenBank/DDBJ databases">
        <title>Whole genome sequence of Eschrichtius robustus ER-17-0199.</title>
        <authorList>
            <person name="Bruniche-Olsen A."/>
            <person name="Black A.N."/>
            <person name="Fields C.J."/>
            <person name="Walden K."/>
            <person name="Dewoody J.A."/>
        </authorList>
    </citation>
    <scope>NUCLEOTIDE SEQUENCE [LARGE SCALE GENOMIC DNA]</scope>
    <source>
        <strain evidence="1">ER-17-0199</strain>
        <tissue evidence="1">Blubber</tissue>
    </source>
</reference>
<keyword evidence="2" id="KW-1185">Reference proteome</keyword>
<dbReference type="Proteomes" id="UP001159641">
    <property type="component" value="Unassembled WGS sequence"/>
</dbReference>
<dbReference type="GO" id="GO:0005762">
    <property type="term" value="C:mitochondrial large ribosomal subunit"/>
    <property type="evidence" value="ECO:0007669"/>
    <property type="project" value="InterPro"/>
</dbReference>
<dbReference type="AlphaFoldDB" id="A0AB34GE17"/>
<dbReference type="InterPro" id="IPR018615">
    <property type="entry name" value="Ribosomal_mL55"/>
</dbReference>
<comment type="caution">
    <text evidence="1">The sequence shown here is derived from an EMBL/GenBank/DDBJ whole genome shotgun (WGS) entry which is preliminary data.</text>
</comment>